<protein>
    <submittedName>
        <fullName evidence="2">Iron-sulfur cluster-binding protein</fullName>
    </submittedName>
</protein>
<name>A0A090QXQ3_NONUL</name>
<dbReference type="AlphaFoldDB" id="A0A090QXQ3"/>
<accession>A0A090QXQ3</accession>
<dbReference type="Proteomes" id="UP000029226">
    <property type="component" value="Unassembled WGS sequence"/>
</dbReference>
<organism evidence="2 3">
    <name type="scientific">Nonlabens ulvanivorans</name>
    <name type="common">Persicivirga ulvanivorans</name>
    <dbReference type="NCBI Taxonomy" id="906888"/>
    <lineage>
        <taxon>Bacteria</taxon>
        <taxon>Pseudomonadati</taxon>
        <taxon>Bacteroidota</taxon>
        <taxon>Flavobacteriia</taxon>
        <taxon>Flavobacteriales</taxon>
        <taxon>Flavobacteriaceae</taxon>
        <taxon>Nonlabens</taxon>
    </lineage>
</organism>
<evidence type="ECO:0000313" key="3">
    <source>
        <dbReference type="Proteomes" id="UP000029226"/>
    </source>
</evidence>
<feature type="transmembrane region" description="Helical" evidence="1">
    <location>
        <begin position="49"/>
        <end position="71"/>
    </location>
</feature>
<comment type="caution">
    <text evidence="2">The sequence shown here is derived from an EMBL/GenBank/DDBJ whole genome shotgun (WGS) entry which is preliminary data.</text>
</comment>
<keyword evidence="1" id="KW-0812">Transmembrane</keyword>
<dbReference type="EMBL" id="BBMM01000004">
    <property type="protein sequence ID" value="GAL00227.1"/>
    <property type="molecule type" value="Genomic_DNA"/>
</dbReference>
<reference evidence="2 3" key="1">
    <citation type="journal article" date="2014" name="Genome Announc.">
        <title>Draft Genome Sequences of Marine Flavobacterium Nonlabens Strains NR17, NR24, NR27, NR32, NR33, and Ara13.</title>
        <authorList>
            <person name="Nakanishi M."/>
            <person name="Meirelles P."/>
            <person name="Suzuki R."/>
            <person name="Takatani N."/>
            <person name="Mino S."/>
            <person name="Suda W."/>
            <person name="Oshima K."/>
            <person name="Hattori M."/>
            <person name="Ohkuma M."/>
            <person name="Hosokawa M."/>
            <person name="Miyashita K."/>
            <person name="Thompson F.L."/>
            <person name="Niwa A."/>
            <person name="Sawabe T."/>
            <person name="Sawabe T."/>
        </authorList>
    </citation>
    <scope>NUCLEOTIDE SEQUENCE [LARGE SCALE GENOMIC DNA]</scope>
    <source>
        <strain evidence="3">JCM19314</strain>
    </source>
</reference>
<proteinExistence type="predicted"/>
<keyword evidence="1" id="KW-1133">Transmembrane helix</keyword>
<feature type="transmembrane region" description="Helical" evidence="1">
    <location>
        <begin position="24"/>
        <end position="43"/>
    </location>
</feature>
<evidence type="ECO:0000313" key="2">
    <source>
        <dbReference type="EMBL" id="GAL00227.1"/>
    </source>
</evidence>
<keyword evidence="1" id="KW-0472">Membrane</keyword>
<sequence length="115" mass="12571">MSVYQRNMSLTGEPPKALSTTEKIASAIGMVGLFILILAFFNVNLPWKGAWLTAALVLISGGIIAFARAQYAHKQAGIKNDGVWFKDLSSRGFGVGYSLSFSPLFISFYISFQQL</sequence>
<feature type="transmembrane region" description="Helical" evidence="1">
    <location>
        <begin position="92"/>
        <end position="112"/>
    </location>
</feature>
<evidence type="ECO:0000256" key="1">
    <source>
        <dbReference type="SAM" id="Phobius"/>
    </source>
</evidence>
<gene>
    <name evidence="2" type="ORF">JCM19314_481</name>
</gene>